<keyword evidence="2" id="KW-1185">Reference proteome</keyword>
<organism evidence="1 2">
    <name type="scientific">Sphaerodactylus townsendi</name>
    <dbReference type="NCBI Taxonomy" id="933632"/>
    <lineage>
        <taxon>Eukaryota</taxon>
        <taxon>Metazoa</taxon>
        <taxon>Chordata</taxon>
        <taxon>Craniata</taxon>
        <taxon>Vertebrata</taxon>
        <taxon>Euteleostomi</taxon>
        <taxon>Lepidosauria</taxon>
        <taxon>Squamata</taxon>
        <taxon>Bifurcata</taxon>
        <taxon>Gekkota</taxon>
        <taxon>Sphaerodactylidae</taxon>
        <taxon>Sphaerodactylus</taxon>
    </lineage>
</organism>
<evidence type="ECO:0000313" key="1">
    <source>
        <dbReference type="EMBL" id="KAH7987501.1"/>
    </source>
</evidence>
<dbReference type="EMBL" id="CM037630">
    <property type="protein sequence ID" value="KAH7987501.1"/>
    <property type="molecule type" value="Genomic_DNA"/>
</dbReference>
<sequence length="521" mass="59450">MFFSGILGFMSATEFLLAASVFGLMVVLMKSYWKQQIPQGLKELPGPVGYPLIGSMLEVGKNPHLSLTEMSKRYGDVMKVYIGRTPVLVLSGLETIKEALIRQGGDFMGRPDLYSMRHIGDGESMAFSPDSGEVWLARRKLVQSALRNFASAPSPDSSSSSLLEEHVSEEVERLSAKLQQVMRERQRFEPFRYLVVSVANVISAICFGKRYGHEDQGLLSIVNESERFDEFASSGNPVDFIPLLQRLRSRSMKQFKEFNQQFLVFLQNIVKQHYESFSKDNIRDITYSLIDLSQEKDKNTKIRVPTGKIVNLVNDIFGAGFDTVTTALSWSLTYLVVYPEIQKKIQEEIDENIGSERKPRLSDRSLLPYTEAFIQEVFRHSSFLPFTIPHCTTRDTVLNGYYIPKDMCVFVNQWQVNRDESLWKDPSAFRPERFLTANGKELNKDACEKVLVFGLGKRRCVGETIARGEVFLFLTSLLQELRFAVEGGVKVDMTPRYGLTMKLKRCEHFQVTRRSPKRPAE</sequence>
<proteinExistence type="predicted"/>
<reference evidence="1" key="1">
    <citation type="submission" date="2021-08" db="EMBL/GenBank/DDBJ databases">
        <title>The first chromosome-level gecko genome reveals the dynamic sex chromosomes of Neotropical dwarf geckos (Sphaerodactylidae: Sphaerodactylus).</title>
        <authorList>
            <person name="Pinto B.J."/>
            <person name="Keating S.E."/>
            <person name="Gamble T."/>
        </authorList>
    </citation>
    <scope>NUCLEOTIDE SEQUENCE</scope>
    <source>
        <strain evidence="1">TG3544</strain>
    </source>
</reference>
<evidence type="ECO:0000313" key="2">
    <source>
        <dbReference type="Proteomes" id="UP000827872"/>
    </source>
</evidence>
<dbReference type="Proteomes" id="UP000827872">
    <property type="component" value="Linkage Group LG17"/>
</dbReference>
<name>A0ACB8E5M3_9SAUR</name>
<accession>A0ACB8E5M3</accession>
<protein>
    <submittedName>
        <fullName evidence="1">Cytochrome P450 1A5</fullName>
    </submittedName>
</protein>
<comment type="caution">
    <text evidence="1">The sequence shown here is derived from an EMBL/GenBank/DDBJ whole genome shotgun (WGS) entry which is preliminary data.</text>
</comment>
<gene>
    <name evidence="1" type="primary">CYP1A5</name>
    <name evidence="1" type="ORF">K3G42_006072</name>
</gene>